<organism evidence="1 2">
    <name type="scientific">Herbaspirillum seropedicae (strain SmR1)</name>
    <dbReference type="NCBI Taxonomy" id="757424"/>
    <lineage>
        <taxon>Bacteria</taxon>
        <taxon>Pseudomonadati</taxon>
        <taxon>Pseudomonadota</taxon>
        <taxon>Betaproteobacteria</taxon>
        <taxon>Burkholderiales</taxon>
        <taxon>Oxalobacteraceae</taxon>
        <taxon>Herbaspirillum</taxon>
    </lineage>
</organism>
<proteinExistence type="predicted"/>
<sequence length="120" mass="13023">MRCGWRSGSPRSPGRACGGLWLFIACTLLAAAVAAVAGEDRRRVLALSRRNAGDYQSAGRLQEKNGGCSQTNDYPFDLSRPFGPYRRRSQACWTGRLRYAALPLLRTNGGGAIDVEDGCK</sequence>
<dbReference type="KEGG" id="hse:Hsero_3122"/>
<dbReference type="HOGENOM" id="CLU_2046428_0_0_4"/>
<protein>
    <submittedName>
        <fullName evidence="1">Uncharacterized protein</fullName>
    </submittedName>
</protein>
<dbReference type="PROSITE" id="PS51257">
    <property type="entry name" value="PROKAR_LIPOPROTEIN"/>
    <property type="match status" value="1"/>
</dbReference>
<accession>D8J137</accession>
<gene>
    <name evidence="1" type="ordered locus">Hsero_3122</name>
</gene>
<evidence type="ECO:0000313" key="2">
    <source>
        <dbReference type="Proteomes" id="UP000000329"/>
    </source>
</evidence>
<dbReference type="EMBL" id="CP002039">
    <property type="protein sequence ID" value="ADJ64606.1"/>
    <property type="molecule type" value="Genomic_DNA"/>
</dbReference>
<name>D8J137_HERSS</name>
<dbReference type="AlphaFoldDB" id="D8J137"/>
<dbReference type="Proteomes" id="UP000000329">
    <property type="component" value="Chromosome"/>
</dbReference>
<keyword evidence="2" id="KW-1185">Reference proteome</keyword>
<reference evidence="1 2" key="1">
    <citation type="submission" date="2010-04" db="EMBL/GenBank/DDBJ databases">
        <title>The genome of Herbaspirillum seropedicae SmR1, an endophytic, nitrogen-fixing, plant-growth promoting beta-Proteobacteria.</title>
        <authorList>
            <person name="Pedrosa F.O."/>
            <person name="Monteiro R.A."/>
            <person name="Wassem R."/>
            <person name="Cruz L.M."/>
            <person name="Ayub R.A."/>
            <person name="Colauto N.B."/>
            <person name="Fernandez M.A."/>
            <person name="Fungaro M.H.P."/>
            <person name="Grisard E.C."/>
            <person name="Hungria M."/>
            <person name="Madeira H.M.F."/>
            <person name="Nodari R.O."/>
            <person name="Osaku C.A."/>
            <person name="Petzl-Erler M.L."/>
            <person name="Terenzi H."/>
            <person name="Vieira L.G.E."/>
            <person name="Almeida M.I.M."/>
            <person name="Alves L.R."/>
            <person name="Arantes O.M.N."/>
            <person name="Balsanelli E."/>
            <person name="Barcellos F.G."/>
            <person name="Baura V.A."/>
            <person name="Binde D.R."/>
            <person name="Campo R.J."/>
            <person name="Chubatsu L.S."/>
            <person name="Chueire L.M.O."/>
            <person name="Ciferri R.R."/>
            <person name="Correa L.C."/>
            <person name="da Conceicao Silva J.L."/>
            <person name="Dabul A.N.G."/>
            <person name="Dambros B.P."/>
            <person name="Faoro H."/>
            <person name="Favetti A."/>
            <person name="Friedermann G."/>
            <person name="Furlaneto M.C."/>
            <person name="Gasques L.S."/>
            <person name="Gimenes C.C.T."/>
            <person name="Gioppo N.M.R."/>
            <person name="Glienke-Blanco C."/>
            <person name="Godoy L.P."/>
            <person name="Guerra M.P."/>
            <person name="Karp S."/>
            <person name="Kava-Cordeiro V."/>
            <person name="Margarido V.P."/>
            <person name="Mathioni S.M."/>
            <person name="Menck-Soares M.A."/>
            <person name="Murace N.K."/>
            <person name="Nicolas M.F."/>
            <person name="Oliveira C.E.C."/>
            <person name="Pagnan N.A.B."/>
            <person name="Pamphile J.A."/>
            <person name="Patussi E.V."/>
            <person name="Pereira L.F.P."/>
            <person name="Pereira-Ferrari L."/>
            <person name="Pinto F.G.S."/>
            <person name="Precoma C."/>
            <person name="Prioli A.J."/>
            <person name="Prioli S.M.A.P."/>
            <person name="Raittz R.T."/>
            <person name="Ramos H.J.O."/>
            <person name="Ribeiro E.M.S.F."/>
            <person name="Rigo L.U."/>
            <person name="Rocha C.L.M.S.C."/>
            <person name="Rocha S.N."/>
            <person name="Santos K."/>
            <person name="Satori D."/>
            <person name="Silva A.G."/>
            <person name="Simao R.C.G."/>
            <person name="Soares M.A.M."/>
            <person name="Souza E.M."/>
            <person name="Steffens M.B.R."/>
            <person name="Steindel M."/>
            <person name="Tadra-Sfeir M.Z."/>
            <person name="Takahashi E.K."/>
            <person name="Torres R.A."/>
            <person name="Valle J.S."/>
            <person name="Vernal J.I."/>
            <person name="Vilas-Boas L.A."/>
            <person name="Watanabe M.A.E."/>
            <person name="Weiss V.A."/>
            <person name="Yates M.A."/>
            <person name="Souza E.M."/>
        </authorList>
    </citation>
    <scope>NUCLEOTIDE SEQUENCE [LARGE SCALE GENOMIC DNA]</scope>
    <source>
        <strain evidence="1 2">SmR1</strain>
    </source>
</reference>
<evidence type="ECO:0000313" key="1">
    <source>
        <dbReference type="EMBL" id="ADJ64606.1"/>
    </source>
</evidence>